<dbReference type="Pfam" id="PF10387">
    <property type="entry name" value="DUF2442"/>
    <property type="match status" value="1"/>
</dbReference>
<comment type="caution">
    <text evidence="1">The sequence shown here is derived from an EMBL/GenBank/DDBJ whole genome shotgun (WGS) entry which is preliminary data.</text>
</comment>
<name>A0ABX1TE31_9PROT</name>
<dbReference type="InterPro" id="IPR036782">
    <property type="entry name" value="NE0471-like_N"/>
</dbReference>
<accession>A0ABX1TE31</accession>
<keyword evidence="2" id="KW-1185">Reference proteome</keyword>
<evidence type="ECO:0000313" key="1">
    <source>
        <dbReference type="EMBL" id="NMQ07067.1"/>
    </source>
</evidence>
<dbReference type="Gene3D" id="3.30.2020.10">
    <property type="entry name" value="NE0471-like N-terminal domain"/>
    <property type="match status" value="1"/>
</dbReference>
<gene>
    <name evidence="1" type="ORF">E4Q08_18370</name>
</gene>
<reference evidence="1" key="1">
    <citation type="submission" date="2019-03" db="EMBL/GenBank/DDBJ databases">
        <title>Metabolic reconstructions from genomes of highly enriched 'Candidatus Accumulibacter' and 'Candidatus Competibacter' bioreactor populations.</title>
        <authorList>
            <person name="Annavajhala M.K."/>
            <person name="Welles L."/>
            <person name="Abbas B."/>
            <person name="Sorokin D."/>
            <person name="Park H."/>
            <person name="Van Loosdrecht M."/>
            <person name="Chandran K."/>
        </authorList>
    </citation>
    <scope>NUCLEOTIDE SEQUENCE</scope>
    <source>
        <strain evidence="1">SBR_L</strain>
    </source>
</reference>
<evidence type="ECO:0000313" key="2">
    <source>
        <dbReference type="Proteomes" id="UP000886469"/>
    </source>
</evidence>
<proteinExistence type="predicted"/>
<dbReference type="InterPro" id="IPR018841">
    <property type="entry name" value="DUF2442"/>
</dbReference>
<protein>
    <submittedName>
        <fullName evidence="1">DUF2442 domain-containing protein</fullName>
    </submittedName>
</protein>
<dbReference type="EMBL" id="SPMX01000062">
    <property type="protein sequence ID" value="NMQ07067.1"/>
    <property type="molecule type" value="Genomic_DNA"/>
</dbReference>
<organism evidence="1 2">
    <name type="scientific">Candidatus Accumulibacter contiguus</name>
    <dbReference type="NCBI Taxonomy" id="2954381"/>
    <lineage>
        <taxon>Bacteria</taxon>
        <taxon>Pseudomonadati</taxon>
        <taxon>Pseudomonadota</taxon>
        <taxon>Betaproteobacteria</taxon>
        <taxon>Candidatus Accumulibacter</taxon>
    </lineage>
</organism>
<dbReference type="SUPFAM" id="SSF143880">
    <property type="entry name" value="NE0471 N-terminal domain-like"/>
    <property type="match status" value="1"/>
</dbReference>
<sequence>MAVWKRVITARYLGNYQVALVFSDNKEGILDGTSLLQRHGTLIEALRDENFFKLLFVDMGALCWPNGLELSPARLYENCNRTAVA</sequence>
<dbReference type="Proteomes" id="UP000886469">
    <property type="component" value="Unassembled WGS sequence"/>
</dbReference>